<dbReference type="NCBIfam" id="TIGR03930">
    <property type="entry name" value="WXG100_ESAT6"/>
    <property type="match status" value="1"/>
</dbReference>
<reference evidence="1 2" key="1">
    <citation type="submission" date="2020-08" db="EMBL/GenBank/DDBJ databases">
        <title>A Genomic Blueprint of the Chicken Gut Microbiome.</title>
        <authorList>
            <person name="Gilroy R."/>
            <person name="Ravi A."/>
            <person name="Getino M."/>
            <person name="Pursley I."/>
            <person name="Horton D.L."/>
            <person name="Alikhan N.-F."/>
            <person name="Baker D."/>
            <person name="Gharbi K."/>
            <person name="Hall N."/>
            <person name="Watson M."/>
            <person name="Adriaenssens E.M."/>
            <person name="Foster-Nyarko E."/>
            <person name="Jarju S."/>
            <person name="Secka A."/>
            <person name="Antonio M."/>
            <person name="Oren A."/>
            <person name="Chaudhuri R."/>
            <person name="La Ragione R.M."/>
            <person name="Hildebrand F."/>
            <person name="Pallen M.J."/>
        </authorList>
    </citation>
    <scope>NUCLEOTIDE SEQUENCE [LARGE SCALE GENOMIC DNA]</scope>
    <source>
        <strain evidence="1 2">Sa2BVA9</strain>
    </source>
</reference>
<protein>
    <submittedName>
        <fullName evidence="1">WXG100 family type VII secretion target</fullName>
    </submittedName>
</protein>
<dbReference type="RefSeq" id="WP_191803855.1">
    <property type="nucleotide sequence ID" value="NZ_JACSQL010000013.1"/>
</dbReference>
<dbReference type="EMBL" id="JACSQL010000013">
    <property type="protein sequence ID" value="MBD7970611.1"/>
    <property type="molecule type" value="Genomic_DNA"/>
</dbReference>
<accession>A0ABR8T4B9</accession>
<dbReference type="SUPFAM" id="SSF140453">
    <property type="entry name" value="EsxAB dimer-like"/>
    <property type="match status" value="1"/>
</dbReference>
<gene>
    <name evidence="1" type="ORF">H9647_21325</name>
</gene>
<evidence type="ECO:0000313" key="1">
    <source>
        <dbReference type="EMBL" id="MBD7970611.1"/>
    </source>
</evidence>
<proteinExistence type="predicted"/>
<sequence>MTRIVVPPERILEISKQFTQASEKSKSMVASLNANILSLQSQWSGITQERFYQDFQTARSQMETFTSRVSSIGTDLHSISVKFAEADGSQDTGITSEGNSKEAWQEQTKETLSDAFDNGSSAWSTVNGLRGNLAMAGTALYSGLASTLVLTKTVEFKRSAKDPTRAVIHNAKWVNGKGPDTFLRNMARRIDKQFRQPGLVMKGLKGFDNWAGNLKIGKIGLGLSKASSFPEWTRNVVAGVQKGQYGMKISAIPKMISKKLFPINVGLNIFDEGIKTAGKIKSGTLTGTDVAISASNVVIKSAAAGAGAIVGGTLGSAFGPVGTAVGAYVGGAVGSFAGKHVASAAEGAIRWASGLFK</sequence>
<dbReference type="InterPro" id="IPR010310">
    <property type="entry name" value="T7SS_ESAT-6-like"/>
</dbReference>
<dbReference type="Gene3D" id="1.10.287.850">
    <property type="entry name" value="HP0062-like domain"/>
    <property type="match status" value="1"/>
</dbReference>
<keyword evidence="2" id="KW-1185">Reference proteome</keyword>
<name>A0ABR8T4B9_9BACL</name>
<organism evidence="1 2">
    <name type="scientific">Paenibacillus gallinarum</name>
    <dbReference type="NCBI Taxonomy" id="2762232"/>
    <lineage>
        <taxon>Bacteria</taxon>
        <taxon>Bacillati</taxon>
        <taxon>Bacillota</taxon>
        <taxon>Bacilli</taxon>
        <taxon>Bacillales</taxon>
        <taxon>Paenibacillaceae</taxon>
        <taxon>Paenibacillus</taxon>
    </lineage>
</organism>
<comment type="caution">
    <text evidence="1">The sequence shown here is derived from an EMBL/GenBank/DDBJ whole genome shotgun (WGS) entry which is preliminary data.</text>
</comment>
<dbReference type="Proteomes" id="UP000608071">
    <property type="component" value="Unassembled WGS sequence"/>
</dbReference>
<dbReference type="Pfam" id="PF06013">
    <property type="entry name" value="WXG100"/>
    <property type="match status" value="1"/>
</dbReference>
<dbReference type="InterPro" id="IPR036689">
    <property type="entry name" value="ESAT-6-like_sf"/>
</dbReference>
<evidence type="ECO:0000313" key="2">
    <source>
        <dbReference type="Proteomes" id="UP000608071"/>
    </source>
</evidence>